<gene>
    <name evidence="7" type="ORF">FHS03_005108</name>
</gene>
<dbReference type="InterPro" id="IPR006026">
    <property type="entry name" value="Peptidase_Metallo"/>
</dbReference>
<dbReference type="Pfam" id="PF19077">
    <property type="entry name" value="Big_13"/>
    <property type="match status" value="1"/>
</dbReference>
<accession>A0A7W5BF67</accession>
<dbReference type="InterPro" id="IPR001818">
    <property type="entry name" value="Pept_M10_metallopeptidase"/>
</dbReference>
<dbReference type="InterPro" id="IPR044016">
    <property type="entry name" value="Big_13"/>
</dbReference>
<keyword evidence="5" id="KW-0862">Zinc</keyword>
<dbReference type="SUPFAM" id="SSF55486">
    <property type="entry name" value="Metalloproteases ('zincins'), catalytic domain"/>
    <property type="match status" value="1"/>
</dbReference>
<dbReference type="Pfam" id="PF00413">
    <property type="entry name" value="Peptidase_M10"/>
    <property type="match status" value="1"/>
</dbReference>
<comment type="similarity">
    <text evidence="1">Belongs to the peptidase M10B family.</text>
</comment>
<evidence type="ECO:0000256" key="3">
    <source>
        <dbReference type="ARBA" id="ARBA00022723"/>
    </source>
</evidence>
<dbReference type="Gene3D" id="3.40.390.10">
    <property type="entry name" value="Collagenase (Catalytic Domain)"/>
    <property type="match status" value="1"/>
</dbReference>
<comment type="caution">
    <text evidence="7">The sequence shown here is derived from an EMBL/GenBank/DDBJ whole genome shotgun (WGS) entry which is preliminary data.</text>
</comment>
<dbReference type="GO" id="GO:0031012">
    <property type="term" value="C:extracellular matrix"/>
    <property type="evidence" value="ECO:0007669"/>
    <property type="project" value="InterPro"/>
</dbReference>
<dbReference type="Gene3D" id="2.60.40.10">
    <property type="entry name" value="Immunoglobulins"/>
    <property type="match status" value="1"/>
</dbReference>
<keyword evidence="2" id="KW-0645">Protease</keyword>
<reference evidence="7 8" key="1">
    <citation type="submission" date="2020-08" db="EMBL/GenBank/DDBJ databases">
        <title>Genomic Encyclopedia of Type Strains, Phase III (KMG-III): the genomes of soil and plant-associated and newly described type strains.</title>
        <authorList>
            <person name="Whitman W."/>
        </authorList>
    </citation>
    <scope>NUCLEOTIDE SEQUENCE [LARGE SCALE GENOMIC DNA]</scope>
    <source>
        <strain evidence="7 8">CECT 8897</strain>
    </source>
</reference>
<evidence type="ECO:0000256" key="4">
    <source>
        <dbReference type="ARBA" id="ARBA00022801"/>
    </source>
</evidence>
<proteinExistence type="inferred from homology"/>
<dbReference type="Proteomes" id="UP000541535">
    <property type="component" value="Unassembled WGS sequence"/>
</dbReference>
<dbReference type="GO" id="GO:0004222">
    <property type="term" value="F:metalloendopeptidase activity"/>
    <property type="evidence" value="ECO:0007669"/>
    <property type="project" value="InterPro"/>
</dbReference>
<organism evidence="7 8">
    <name type="scientific">Pseudoduganella violacea</name>
    <dbReference type="NCBI Taxonomy" id="1715466"/>
    <lineage>
        <taxon>Bacteria</taxon>
        <taxon>Pseudomonadati</taxon>
        <taxon>Pseudomonadota</taxon>
        <taxon>Betaproteobacteria</taxon>
        <taxon>Burkholderiales</taxon>
        <taxon>Oxalobacteraceae</taxon>
        <taxon>Telluria group</taxon>
        <taxon>Pseudoduganella</taxon>
    </lineage>
</organism>
<dbReference type="PROSITE" id="PS00330">
    <property type="entry name" value="HEMOLYSIN_CALCIUM"/>
    <property type="match status" value="1"/>
</dbReference>
<evidence type="ECO:0000256" key="1">
    <source>
        <dbReference type="ARBA" id="ARBA00009490"/>
    </source>
</evidence>
<feature type="domain" description="Peptidase metallopeptidase" evidence="6">
    <location>
        <begin position="24"/>
        <end position="217"/>
    </location>
</feature>
<evidence type="ECO:0000313" key="8">
    <source>
        <dbReference type="Proteomes" id="UP000541535"/>
    </source>
</evidence>
<name>A0A7W5BF67_9BURK</name>
<protein>
    <recommendedName>
        <fullName evidence="6">Peptidase metallopeptidase domain-containing protein</fullName>
    </recommendedName>
</protein>
<evidence type="ECO:0000313" key="7">
    <source>
        <dbReference type="EMBL" id="MBB3122012.1"/>
    </source>
</evidence>
<evidence type="ECO:0000259" key="6">
    <source>
        <dbReference type="SMART" id="SM00235"/>
    </source>
</evidence>
<dbReference type="InterPro" id="IPR011049">
    <property type="entry name" value="Serralysin-like_metalloprot_C"/>
</dbReference>
<dbReference type="GO" id="GO:0008270">
    <property type="term" value="F:zinc ion binding"/>
    <property type="evidence" value="ECO:0007669"/>
    <property type="project" value="InterPro"/>
</dbReference>
<evidence type="ECO:0000256" key="5">
    <source>
        <dbReference type="ARBA" id="ARBA00022833"/>
    </source>
</evidence>
<dbReference type="Pfam" id="PF00353">
    <property type="entry name" value="HemolysinCabind"/>
    <property type="match status" value="2"/>
</dbReference>
<dbReference type="PRINTS" id="PR00313">
    <property type="entry name" value="CABNDNGRPT"/>
</dbReference>
<keyword evidence="8" id="KW-1185">Reference proteome</keyword>
<dbReference type="AlphaFoldDB" id="A0A7W5BF67"/>
<dbReference type="GO" id="GO:0005509">
    <property type="term" value="F:calcium ion binding"/>
    <property type="evidence" value="ECO:0007669"/>
    <property type="project" value="InterPro"/>
</dbReference>
<sequence length="543" mass="56070">MATVTEVKSTTPSGLNHIDALLGNLPNWNYLTSGGNNLYYTFSVAGGLETGNSAILSAPQVFSVAQQAATRTALNYLAQITGIKFTETNDTGLAQIHMANANINGSNTTGLDSSRYSYSYDGNNNVTKFTAATYVYLDNAEWAGMNANLTPGTQGYETLLHELGHALGLKHSFDGVIRLPAATDNTAYTLMSYTHAGGAHATFGEYDLAALKWLYGGDGLGGALGVNSVGGGRYITGTSQADTLTGGGANDMLEGGAGNDILDGGAGIDTAFYSGARSTYKVTQTGASLWQVSGLEGTDTLKNIEQLRFSDGTVAIGSSTPIAPTPLVDTVAPVRPTLVFTKDGLATASGNHPTFSGVAEAGAKVEIFNGSASLGVGKAAANGSWSITPVALANGNYHVTARATDAAGNVSEASLAKDFAVSSVRNLTGTAGADRLVATSGGNYIDGGAGTDTVVYSGARANYSVEKTAYGFKVTDLFGNGGSDLLVRDERIQFKDVIMTLDNTGITAQASSVSKLSFDQAADAGVKLVGVHHHGNWHMHDWE</sequence>
<dbReference type="InterPro" id="IPR024079">
    <property type="entry name" value="MetalloPept_cat_dom_sf"/>
</dbReference>
<dbReference type="InterPro" id="IPR013783">
    <property type="entry name" value="Ig-like_fold"/>
</dbReference>
<keyword evidence="3" id="KW-0479">Metal-binding</keyword>
<dbReference type="GO" id="GO:0006508">
    <property type="term" value="P:proteolysis"/>
    <property type="evidence" value="ECO:0007669"/>
    <property type="project" value="UniProtKB-KW"/>
</dbReference>
<dbReference type="Gene3D" id="2.150.10.10">
    <property type="entry name" value="Serralysin-like metalloprotease, C-terminal"/>
    <property type="match status" value="1"/>
</dbReference>
<dbReference type="SMART" id="SM00235">
    <property type="entry name" value="ZnMc"/>
    <property type="match status" value="1"/>
</dbReference>
<dbReference type="InterPro" id="IPR001343">
    <property type="entry name" value="Hemolysn_Ca-bd"/>
</dbReference>
<keyword evidence="4" id="KW-0378">Hydrolase</keyword>
<dbReference type="InterPro" id="IPR018511">
    <property type="entry name" value="Hemolysin-typ_Ca-bd_CS"/>
</dbReference>
<evidence type="ECO:0000256" key="2">
    <source>
        <dbReference type="ARBA" id="ARBA00022670"/>
    </source>
</evidence>
<dbReference type="RefSeq" id="WP_183443688.1">
    <property type="nucleotide sequence ID" value="NZ_JACHXD010000023.1"/>
</dbReference>
<dbReference type="EMBL" id="JACHXD010000023">
    <property type="protein sequence ID" value="MBB3122012.1"/>
    <property type="molecule type" value="Genomic_DNA"/>
</dbReference>
<dbReference type="SUPFAM" id="SSF51120">
    <property type="entry name" value="beta-Roll"/>
    <property type="match status" value="2"/>
</dbReference>